<sequence length="269" mass="28172">MAVASGGRPTALTAGRSAKGVITNSGKVLSTLKGGARLAPTAWAGVAVASTAVANVPGMADAYNNWESIHSRLDTAVKSYVAVLLTKEKEGWIADDREAFDDAVQRMQEALESLRAYVKNISGIVDEMGDAYRAYWLAIAKVAATLLALATIAAAMLATPYAATAMVNLRTLGTLASQIIAVSTGALGKLIAAAAGSMSMYFSGKAWVQSFNLEPTGSAKVDFTKARIDPSLLPYQPAPAVAPGQVPQLPKGGTFEWLAPRKEKPEPYK</sequence>
<dbReference type="EMBL" id="BAAAWD010000007">
    <property type="protein sequence ID" value="GAA3004953.1"/>
    <property type="molecule type" value="Genomic_DNA"/>
</dbReference>
<dbReference type="RefSeq" id="WP_344894038.1">
    <property type="nucleotide sequence ID" value="NZ_BAAAWD010000007.1"/>
</dbReference>
<reference evidence="3 4" key="1">
    <citation type="journal article" date="2019" name="Int. J. Syst. Evol. Microbiol.">
        <title>The Global Catalogue of Microorganisms (GCM) 10K type strain sequencing project: providing services to taxonomists for standard genome sequencing and annotation.</title>
        <authorList>
            <consortium name="The Broad Institute Genomics Platform"/>
            <consortium name="The Broad Institute Genome Sequencing Center for Infectious Disease"/>
            <person name="Wu L."/>
            <person name="Ma J."/>
        </authorList>
    </citation>
    <scope>NUCLEOTIDE SEQUENCE [LARGE SCALE GENOMIC DNA]</scope>
    <source>
        <strain evidence="3 4">JCM 3106</strain>
    </source>
</reference>
<evidence type="ECO:0000313" key="3">
    <source>
        <dbReference type="EMBL" id="GAA3004953.1"/>
    </source>
</evidence>
<accession>A0ABN3XX02</accession>
<gene>
    <name evidence="3" type="ORF">GCM10017559_28280</name>
</gene>
<feature type="transmembrane region" description="Helical" evidence="2">
    <location>
        <begin position="175"/>
        <end position="195"/>
    </location>
</feature>
<comment type="caution">
    <text evidence="3">The sequence shown here is derived from an EMBL/GenBank/DDBJ whole genome shotgun (WGS) entry which is preliminary data.</text>
</comment>
<name>A0ABN3XX02_9ACTN</name>
<keyword evidence="4" id="KW-1185">Reference proteome</keyword>
<evidence type="ECO:0000256" key="1">
    <source>
        <dbReference type="SAM" id="MobiDB-lite"/>
    </source>
</evidence>
<keyword evidence="2" id="KW-0812">Transmembrane</keyword>
<organism evidence="3 4">
    <name type="scientific">Streptosporangium longisporum</name>
    <dbReference type="NCBI Taxonomy" id="46187"/>
    <lineage>
        <taxon>Bacteria</taxon>
        <taxon>Bacillati</taxon>
        <taxon>Actinomycetota</taxon>
        <taxon>Actinomycetes</taxon>
        <taxon>Streptosporangiales</taxon>
        <taxon>Streptosporangiaceae</taxon>
        <taxon>Streptosporangium</taxon>
    </lineage>
</organism>
<feature type="region of interest" description="Disordered" evidence="1">
    <location>
        <begin position="243"/>
        <end position="269"/>
    </location>
</feature>
<evidence type="ECO:0000313" key="4">
    <source>
        <dbReference type="Proteomes" id="UP001499930"/>
    </source>
</evidence>
<evidence type="ECO:0008006" key="5">
    <source>
        <dbReference type="Google" id="ProtNLM"/>
    </source>
</evidence>
<feature type="compositionally biased region" description="Basic and acidic residues" evidence="1">
    <location>
        <begin position="259"/>
        <end position="269"/>
    </location>
</feature>
<dbReference type="Proteomes" id="UP001499930">
    <property type="component" value="Unassembled WGS sequence"/>
</dbReference>
<keyword evidence="2" id="KW-1133">Transmembrane helix</keyword>
<keyword evidence="2" id="KW-0472">Membrane</keyword>
<protein>
    <recommendedName>
        <fullName evidence="5">PPE family domain-containing protein</fullName>
    </recommendedName>
</protein>
<proteinExistence type="predicted"/>
<feature type="transmembrane region" description="Helical" evidence="2">
    <location>
        <begin position="142"/>
        <end position="163"/>
    </location>
</feature>
<evidence type="ECO:0000256" key="2">
    <source>
        <dbReference type="SAM" id="Phobius"/>
    </source>
</evidence>